<sequence length="472" mass="53141">MQSEEQQRGCGDENLVHAEILKLRNRWELASVLNFLEVFSPILGKDLKVSAEEIEIGLVNPDVSLAKLHIQLLKGIPPVNRTLNDPDKWVTVLCRKLVTWWQWVAVGEIPLMPSKGEEISKYKELDPSDRLLLLKALCEVRADQHDAVSYINDALKEGTHITSIRKESLGRDGTHTSYWYDANAKCQSHRLYRERITPVSNPKVNGIECLSLPPINFQWESVACNLEEFSEIAEKLSSSKYFAEVAIGKKLQSDAIPVLEKLQRKKERALKQKQRQDKHLNDLRNSYTSGTTRSCRTRRPVNYTYEVYDRTMKEAIQLTEKRKRSPGSDQDRNKGSEVKSDGEDVSSDSDSKGGMLQISDTDSDDSGYAIENPDEIENHDDSSEEDNDADDSEQGNPETHSSHAVSYHPKGSRCSMRLAGVSSHSILESRGLTSKQRLRQRPTHNSAIDSVVVSDSDDEAGQEGKTSFPEST</sequence>
<dbReference type="OrthoDB" id="303107at2759"/>
<feature type="compositionally biased region" description="Basic and acidic residues" evidence="1">
    <location>
        <begin position="329"/>
        <end position="342"/>
    </location>
</feature>
<dbReference type="GO" id="GO:0006355">
    <property type="term" value="P:regulation of DNA-templated transcription"/>
    <property type="evidence" value="ECO:0007669"/>
    <property type="project" value="InterPro"/>
</dbReference>
<keyword evidence="3" id="KW-1185">Reference proteome</keyword>
<feature type="compositionally biased region" description="Polar residues" evidence="1">
    <location>
        <begin position="394"/>
        <end position="404"/>
    </location>
</feature>
<feature type="compositionally biased region" description="Acidic residues" evidence="1">
    <location>
        <begin position="372"/>
        <end position="393"/>
    </location>
</feature>
<dbReference type="PANTHER" id="PTHR14296">
    <property type="entry name" value="REMODELING AND SPACING FACTOR 1"/>
    <property type="match status" value="1"/>
</dbReference>
<dbReference type="InterPro" id="IPR028938">
    <property type="entry name" value="Rsf1-like"/>
</dbReference>
<reference evidence="3" key="1">
    <citation type="journal article" date="2020" name="Nat. Commun.">
        <title>Genome sequence of the cluster root forming white lupin.</title>
        <authorList>
            <person name="Hufnagel B."/>
            <person name="Marques A."/>
            <person name="Soriano A."/>
            <person name="Marques L."/>
            <person name="Divol F."/>
            <person name="Doumas P."/>
            <person name="Sallet E."/>
            <person name="Mancinotti D."/>
            <person name="Carrere S."/>
            <person name="Marande W."/>
            <person name="Arribat S."/>
            <person name="Keller J."/>
            <person name="Huneau C."/>
            <person name="Blein T."/>
            <person name="Aime D."/>
            <person name="Laguerre M."/>
            <person name="Taylor J."/>
            <person name="Schubert V."/>
            <person name="Nelson M."/>
            <person name="Geu-Flores F."/>
            <person name="Crespi M."/>
            <person name="Gallardo-Guerrero K."/>
            <person name="Delaux P.-M."/>
            <person name="Salse J."/>
            <person name="Berges H."/>
            <person name="Guyot R."/>
            <person name="Gouzy J."/>
            <person name="Peret B."/>
        </authorList>
    </citation>
    <scope>NUCLEOTIDE SEQUENCE [LARGE SCALE GENOMIC DNA]</scope>
    <source>
        <strain evidence="3">cv. Amiga</strain>
    </source>
</reference>
<dbReference type="Proteomes" id="UP000447434">
    <property type="component" value="Chromosome 11"/>
</dbReference>
<gene>
    <name evidence="2" type="ORF">Lalb_Chr11g0064031</name>
</gene>
<organism evidence="2 3">
    <name type="scientific">Lupinus albus</name>
    <name type="common">White lupine</name>
    <name type="synonym">Lupinus termis</name>
    <dbReference type="NCBI Taxonomy" id="3870"/>
    <lineage>
        <taxon>Eukaryota</taxon>
        <taxon>Viridiplantae</taxon>
        <taxon>Streptophyta</taxon>
        <taxon>Embryophyta</taxon>
        <taxon>Tracheophyta</taxon>
        <taxon>Spermatophyta</taxon>
        <taxon>Magnoliopsida</taxon>
        <taxon>eudicotyledons</taxon>
        <taxon>Gunneridae</taxon>
        <taxon>Pentapetalae</taxon>
        <taxon>rosids</taxon>
        <taxon>fabids</taxon>
        <taxon>Fabales</taxon>
        <taxon>Fabaceae</taxon>
        <taxon>Papilionoideae</taxon>
        <taxon>50 kb inversion clade</taxon>
        <taxon>genistoids sensu lato</taxon>
        <taxon>core genistoids</taxon>
        <taxon>Genisteae</taxon>
        <taxon>Lupinus</taxon>
    </lineage>
</organism>
<proteinExistence type="predicted"/>
<evidence type="ECO:0000256" key="1">
    <source>
        <dbReference type="SAM" id="MobiDB-lite"/>
    </source>
</evidence>
<dbReference type="PANTHER" id="PTHR14296:SF12">
    <property type="entry name" value="DDT DOMAIN-CONTAINING PROTEIN DDR4 ISOFORM X1"/>
    <property type="match status" value="1"/>
</dbReference>
<protein>
    <recommendedName>
        <fullName evidence="4">DDT domain-containing protein DDR4</fullName>
    </recommendedName>
</protein>
<feature type="compositionally biased region" description="Polar residues" evidence="1">
    <location>
        <begin position="422"/>
        <end position="435"/>
    </location>
</feature>
<evidence type="ECO:0008006" key="4">
    <source>
        <dbReference type="Google" id="ProtNLM"/>
    </source>
</evidence>
<evidence type="ECO:0000313" key="3">
    <source>
        <dbReference type="Proteomes" id="UP000447434"/>
    </source>
</evidence>
<accession>A0A6A4PR09</accession>
<evidence type="ECO:0000313" key="2">
    <source>
        <dbReference type="EMBL" id="KAE9603736.1"/>
    </source>
</evidence>
<feature type="region of interest" description="Disordered" evidence="1">
    <location>
        <begin position="317"/>
        <end position="472"/>
    </location>
</feature>
<dbReference type="EMBL" id="WOCE01000011">
    <property type="protein sequence ID" value="KAE9603736.1"/>
    <property type="molecule type" value="Genomic_DNA"/>
</dbReference>
<dbReference type="GO" id="GO:0031213">
    <property type="term" value="C:RSF complex"/>
    <property type="evidence" value="ECO:0007669"/>
    <property type="project" value="InterPro"/>
</dbReference>
<comment type="caution">
    <text evidence="2">The sequence shown here is derived from an EMBL/GenBank/DDBJ whole genome shotgun (WGS) entry which is preliminary data.</text>
</comment>
<dbReference type="AlphaFoldDB" id="A0A6A4PR09"/>
<feature type="region of interest" description="Disordered" evidence="1">
    <location>
        <begin position="268"/>
        <end position="296"/>
    </location>
</feature>
<name>A0A6A4PR09_LUPAL</name>